<keyword evidence="2" id="KW-0732">Signal</keyword>
<evidence type="ECO:0000256" key="1">
    <source>
        <dbReference type="SAM" id="Phobius"/>
    </source>
</evidence>
<feature type="transmembrane region" description="Helical" evidence="1">
    <location>
        <begin position="47"/>
        <end position="70"/>
    </location>
</feature>
<evidence type="ECO:0000313" key="3">
    <source>
        <dbReference type="EMBL" id="WGE09110.1"/>
    </source>
</evidence>
<accession>A0AAJ6ABS5</accession>
<evidence type="ECO:0000256" key="2">
    <source>
        <dbReference type="SAM" id="SignalP"/>
    </source>
</evidence>
<protein>
    <recommendedName>
        <fullName evidence="5">Phage coat protein</fullName>
    </recommendedName>
</protein>
<reference evidence="3" key="1">
    <citation type="submission" date="2023-04" db="EMBL/GenBank/DDBJ databases">
        <title>Molecular characterization of the Integrative and Conjugative elements harboring multidrug-resistance gene from Glaesserella (Haemophilus) parasuis.</title>
        <authorList>
            <person name="Che Y."/>
            <person name="Zhou L."/>
        </authorList>
    </citation>
    <scope>NUCLEOTIDE SEQUENCE</scope>
    <source>
        <strain evidence="3">Z44</strain>
    </source>
</reference>
<dbReference type="RefSeq" id="WP_160433129.1">
    <property type="nucleotide sequence ID" value="NZ_CP121769.1"/>
</dbReference>
<name>A0AAJ6ABS5_GLAPU</name>
<evidence type="ECO:0000313" key="4">
    <source>
        <dbReference type="Proteomes" id="UP001222296"/>
    </source>
</evidence>
<proteinExistence type="predicted"/>
<feature type="signal peptide" evidence="2">
    <location>
        <begin position="1"/>
        <end position="28"/>
    </location>
</feature>
<feature type="chain" id="PRO_5042473196" description="Phage coat protein" evidence="2">
    <location>
        <begin position="29"/>
        <end position="79"/>
    </location>
</feature>
<organism evidence="3 4">
    <name type="scientific">Glaesserella parasuis</name>
    <name type="common">Haemophilus parasuis</name>
    <dbReference type="NCBI Taxonomy" id="738"/>
    <lineage>
        <taxon>Bacteria</taxon>
        <taxon>Pseudomonadati</taxon>
        <taxon>Pseudomonadota</taxon>
        <taxon>Gammaproteobacteria</taxon>
        <taxon>Pasteurellales</taxon>
        <taxon>Pasteurellaceae</taxon>
        <taxon>Glaesserella</taxon>
    </lineage>
</organism>
<keyword evidence="1" id="KW-1133">Transmembrane helix</keyword>
<keyword evidence="1" id="KW-0472">Membrane</keyword>
<dbReference type="EMBL" id="CP121769">
    <property type="protein sequence ID" value="WGE09110.1"/>
    <property type="molecule type" value="Genomic_DNA"/>
</dbReference>
<keyword evidence="1" id="KW-0812">Transmembrane</keyword>
<evidence type="ECO:0008006" key="5">
    <source>
        <dbReference type="Google" id="ProtNLM"/>
    </source>
</evidence>
<dbReference type="AlphaFoldDB" id="A0AAJ6ABS5"/>
<sequence length="79" mass="8355">MKMKNALSNMYIKAGVIATLAMSSTAFAETSQSTNYLDGLVAKLDVAPIITAIVAVAGSIMGLTVVVYGIRKVFRMLNV</sequence>
<dbReference type="Proteomes" id="UP001222296">
    <property type="component" value="Chromosome"/>
</dbReference>
<gene>
    <name evidence="3" type="ORF">QBL01_07540</name>
</gene>